<keyword evidence="3 5" id="KW-1133">Transmembrane helix</keyword>
<organism evidence="6 7">
    <name type="scientific">Periconia digitata</name>
    <dbReference type="NCBI Taxonomy" id="1303443"/>
    <lineage>
        <taxon>Eukaryota</taxon>
        <taxon>Fungi</taxon>
        <taxon>Dikarya</taxon>
        <taxon>Ascomycota</taxon>
        <taxon>Pezizomycotina</taxon>
        <taxon>Dothideomycetes</taxon>
        <taxon>Pleosporomycetidae</taxon>
        <taxon>Pleosporales</taxon>
        <taxon>Massarineae</taxon>
        <taxon>Periconiaceae</taxon>
        <taxon>Periconia</taxon>
    </lineage>
</organism>
<feature type="transmembrane region" description="Helical" evidence="5">
    <location>
        <begin position="131"/>
        <end position="153"/>
    </location>
</feature>
<evidence type="ECO:0000256" key="5">
    <source>
        <dbReference type="SAM" id="Phobius"/>
    </source>
</evidence>
<feature type="transmembrane region" description="Helical" evidence="5">
    <location>
        <begin position="165"/>
        <end position="184"/>
    </location>
</feature>
<feature type="transmembrane region" description="Helical" evidence="5">
    <location>
        <begin position="61"/>
        <end position="82"/>
    </location>
</feature>
<dbReference type="Proteomes" id="UP001152607">
    <property type="component" value="Unassembled WGS sequence"/>
</dbReference>
<comment type="subcellular location">
    <subcellularLocation>
        <location evidence="1">Endomembrane system</location>
        <topology evidence="1">Multi-pass membrane protein</topology>
    </subcellularLocation>
</comment>
<dbReference type="PANTHER" id="PTHR10989:SF16">
    <property type="entry name" value="AT02829P-RELATED"/>
    <property type="match status" value="1"/>
</dbReference>
<dbReference type="GO" id="GO:0012505">
    <property type="term" value="C:endomembrane system"/>
    <property type="evidence" value="ECO:0007669"/>
    <property type="project" value="UniProtKB-SubCell"/>
</dbReference>
<gene>
    <name evidence="6" type="ORF">PDIGIT_LOCUS14897</name>
</gene>
<accession>A0A9W4UV34</accession>
<sequence>MDPSSKADKSRRHPLQRLDSPSKGFSGAIHVLGLISFYNSFKFLVDNPSIMNESFGWHLQYLTMLGISISTACFAFGLLADITNSHTFFVAKNYCALIAAPIEIVISILYWGLRAIDETLVIPPGLLKPPILADLGFHLFPAIVLTIDNLFLSPPWPTQPINPRASLLSLLTSTTIAFLYWFWIELCYSHNGFYPYPIFAVLTTSQRTALFVASGAIMWVIGAALRRAYRGLNGEERLQAIEKKLV</sequence>
<evidence type="ECO:0008006" key="8">
    <source>
        <dbReference type="Google" id="ProtNLM"/>
    </source>
</evidence>
<evidence type="ECO:0000313" key="7">
    <source>
        <dbReference type="Proteomes" id="UP001152607"/>
    </source>
</evidence>
<reference evidence="6" key="1">
    <citation type="submission" date="2023-01" db="EMBL/GenBank/DDBJ databases">
        <authorList>
            <person name="Van Ghelder C."/>
            <person name="Rancurel C."/>
        </authorList>
    </citation>
    <scope>NUCLEOTIDE SEQUENCE</scope>
    <source>
        <strain evidence="6">CNCM I-4278</strain>
    </source>
</reference>
<feature type="transmembrane region" description="Helical" evidence="5">
    <location>
        <begin position="196"/>
        <end position="221"/>
    </location>
</feature>
<protein>
    <recommendedName>
        <fullName evidence="8">FAR-17a/AIG1-like protein</fullName>
    </recommendedName>
</protein>
<keyword evidence="2 5" id="KW-0812">Transmembrane</keyword>
<dbReference type="AlphaFoldDB" id="A0A9W4UV34"/>
<evidence type="ECO:0000256" key="2">
    <source>
        <dbReference type="ARBA" id="ARBA00022692"/>
    </source>
</evidence>
<proteinExistence type="predicted"/>
<keyword evidence="4 5" id="KW-0472">Membrane</keyword>
<dbReference type="EMBL" id="CAOQHR010000012">
    <property type="protein sequence ID" value="CAI6341697.1"/>
    <property type="molecule type" value="Genomic_DNA"/>
</dbReference>
<dbReference type="InterPro" id="IPR006838">
    <property type="entry name" value="ADTRP_AIG1"/>
</dbReference>
<dbReference type="GO" id="GO:0016020">
    <property type="term" value="C:membrane"/>
    <property type="evidence" value="ECO:0007669"/>
    <property type="project" value="InterPro"/>
</dbReference>
<evidence type="ECO:0000256" key="4">
    <source>
        <dbReference type="ARBA" id="ARBA00023136"/>
    </source>
</evidence>
<dbReference type="PANTHER" id="PTHR10989">
    <property type="entry name" value="ANDROGEN-INDUCED PROTEIN 1-RELATED"/>
    <property type="match status" value="1"/>
</dbReference>
<comment type="caution">
    <text evidence="6">The sequence shown here is derived from an EMBL/GenBank/DDBJ whole genome shotgun (WGS) entry which is preliminary data.</text>
</comment>
<dbReference type="OrthoDB" id="1898221at2759"/>
<dbReference type="Pfam" id="PF04750">
    <property type="entry name" value="Far-17a_AIG1"/>
    <property type="match status" value="1"/>
</dbReference>
<evidence type="ECO:0000313" key="6">
    <source>
        <dbReference type="EMBL" id="CAI6341697.1"/>
    </source>
</evidence>
<keyword evidence="7" id="KW-1185">Reference proteome</keyword>
<evidence type="ECO:0000256" key="3">
    <source>
        <dbReference type="ARBA" id="ARBA00022989"/>
    </source>
</evidence>
<feature type="transmembrane region" description="Helical" evidence="5">
    <location>
        <begin position="94"/>
        <end position="111"/>
    </location>
</feature>
<evidence type="ECO:0000256" key="1">
    <source>
        <dbReference type="ARBA" id="ARBA00004127"/>
    </source>
</evidence>
<feature type="transmembrane region" description="Helical" evidence="5">
    <location>
        <begin position="21"/>
        <end position="41"/>
    </location>
</feature>
<name>A0A9W4UV34_9PLEO</name>